<comment type="caution">
    <text evidence="1">The sequence shown here is derived from an EMBL/GenBank/DDBJ whole genome shotgun (WGS) entry which is preliminary data.</text>
</comment>
<evidence type="ECO:0000313" key="1">
    <source>
        <dbReference type="EMBL" id="CAJ2628423.1"/>
    </source>
</evidence>
<dbReference type="Proteomes" id="UP001177021">
    <property type="component" value="Unassembled WGS sequence"/>
</dbReference>
<name>A0ACB0I923_TRIPR</name>
<keyword evidence="2" id="KW-1185">Reference proteome</keyword>
<organism evidence="1 2">
    <name type="scientific">Trifolium pratense</name>
    <name type="common">Red clover</name>
    <dbReference type="NCBI Taxonomy" id="57577"/>
    <lineage>
        <taxon>Eukaryota</taxon>
        <taxon>Viridiplantae</taxon>
        <taxon>Streptophyta</taxon>
        <taxon>Embryophyta</taxon>
        <taxon>Tracheophyta</taxon>
        <taxon>Spermatophyta</taxon>
        <taxon>Magnoliopsida</taxon>
        <taxon>eudicotyledons</taxon>
        <taxon>Gunneridae</taxon>
        <taxon>Pentapetalae</taxon>
        <taxon>rosids</taxon>
        <taxon>fabids</taxon>
        <taxon>Fabales</taxon>
        <taxon>Fabaceae</taxon>
        <taxon>Papilionoideae</taxon>
        <taxon>50 kb inversion clade</taxon>
        <taxon>NPAAA clade</taxon>
        <taxon>Hologalegina</taxon>
        <taxon>IRL clade</taxon>
        <taxon>Trifolieae</taxon>
        <taxon>Trifolium</taxon>
    </lineage>
</organism>
<dbReference type="EMBL" id="CASHSV030000001">
    <property type="protein sequence ID" value="CAJ2628423.1"/>
    <property type="molecule type" value="Genomic_DNA"/>
</dbReference>
<sequence>MKEGLQSPGVANPLADFHFLLINYLDKMGKRSPFLTGKYKHPSLRDWDVKMANQEIQKVYDVMGLEHGLTAGVTQLNTTDERPFVLCFDPNTCPLSEAEMHLNHCRACIQIYSTSADTLERRISQAKGKTLRYKSSANRKKSSARRRWTSSTNTTFPNTRNNHEVS</sequence>
<gene>
    <name evidence="1" type="ORF">MILVUS5_LOCUS659</name>
</gene>
<accession>A0ACB0I923</accession>
<proteinExistence type="predicted"/>
<protein>
    <submittedName>
        <fullName evidence="1">Uncharacterized protein</fullName>
    </submittedName>
</protein>
<evidence type="ECO:0000313" key="2">
    <source>
        <dbReference type="Proteomes" id="UP001177021"/>
    </source>
</evidence>
<reference evidence="1" key="1">
    <citation type="submission" date="2023-10" db="EMBL/GenBank/DDBJ databases">
        <authorList>
            <person name="Rodriguez Cubillos JULIANA M."/>
            <person name="De Vega J."/>
        </authorList>
    </citation>
    <scope>NUCLEOTIDE SEQUENCE</scope>
</reference>